<feature type="region of interest" description="Disordered" evidence="1">
    <location>
        <begin position="396"/>
        <end position="438"/>
    </location>
</feature>
<name>A0A4P9Y7D0_9FUNG</name>
<dbReference type="EMBL" id="KZ987798">
    <property type="protein sequence ID" value="RKP14722.1"/>
    <property type="molecule type" value="Genomic_DNA"/>
</dbReference>
<dbReference type="SUPFAM" id="SSF53474">
    <property type="entry name" value="alpha/beta-Hydrolases"/>
    <property type="match status" value="1"/>
</dbReference>
<evidence type="ECO:0000313" key="4">
    <source>
        <dbReference type="Proteomes" id="UP000267251"/>
    </source>
</evidence>
<dbReference type="CDD" id="cd00519">
    <property type="entry name" value="Lipase_3"/>
    <property type="match status" value="1"/>
</dbReference>
<sequence>MDSIREKLPPAISRIRHFFSKAYCNAYVVTRTVRHFRPNAKYLRLKRAASPPKKIESFQKYYRSVSQAAPNTQRPLPPPGDDITLREKEFIYRFAEYSAITYCDEDSARGMTGVQVPPDLSAPPTIPPATPPVNESIPLKLGNFRVEVWRPLDDLLFYVAVNEEQRTIVLAFEGSANTDNFLRDLNGTYLPPDPTLYPGAPTEGRLHAGFQNATVHLIHNEQGVVQAVNEVISRYEDIPGMQWVITGHSLGAALAANVYIALKINKDLVKWEPRAVYTYSQPIISNRLFADWAATLVGPMTWIPSISSDDMVPYVKDDNDWKGKVADDKVISHSSLVDEVYFPRFDSTEVIYCTGMNDPRCSIQYSCKQRTWLHHSWMGGQWLGRAFCLLSSTPQPMKKEKGEEEDENSVLVPGQMTQEKGGSVIQVDPRPKADPPSSFHRLVKKVSAFMQA</sequence>
<protein>
    <submittedName>
        <fullName evidence="3">Alpha/Beta hydrolase protein</fullName>
    </submittedName>
</protein>
<keyword evidence="4" id="KW-1185">Reference proteome</keyword>
<proteinExistence type="predicted"/>
<dbReference type="InterPro" id="IPR051218">
    <property type="entry name" value="Sec_MonoDiacylglyc_Lipase"/>
</dbReference>
<evidence type="ECO:0000256" key="1">
    <source>
        <dbReference type="SAM" id="MobiDB-lite"/>
    </source>
</evidence>
<dbReference type="Pfam" id="PF01764">
    <property type="entry name" value="Lipase_3"/>
    <property type="match status" value="1"/>
</dbReference>
<dbReference type="GO" id="GO:0016787">
    <property type="term" value="F:hydrolase activity"/>
    <property type="evidence" value="ECO:0007669"/>
    <property type="project" value="UniProtKB-KW"/>
</dbReference>
<dbReference type="Proteomes" id="UP000267251">
    <property type="component" value="Unassembled WGS sequence"/>
</dbReference>
<keyword evidence="3" id="KW-0378">Hydrolase</keyword>
<dbReference type="Gene3D" id="3.40.50.1820">
    <property type="entry name" value="alpha/beta hydrolase"/>
    <property type="match status" value="1"/>
</dbReference>
<dbReference type="PANTHER" id="PTHR45856:SF24">
    <property type="entry name" value="FUNGAL LIPASE-LIKE DOMAIN-CONTAINING PROTEIN"/>
    <property type="match status" value="1"/>
</dbReference>
<dbReference type="OrthoDB" id="426718at2759"/>
<dbReference type="InterPro" id="IPR002921">
    <property type="entry name" value="Fungal_lipase-type"/>
</dbReference>
<accession>A0A4P9Y7D0</accession>
<evidence type="ECO:0000259" key="2">
    <source>
        <dbReference type="Pfam" id="PF01764"/>
    </source>
</evidence>
<dbReference type="InterPro" id="IPR029058">
    <property type="entry name" value="AB_hydrolase_fold"/>
</dbReference>
<feature type="domain" description="Fungal lipase-type" evidence="2">
    <location>
        <begin position="169"/>
        <end position="315"/>
    </location>
</feature>
<organism evidence="3 4">
    <name type="scientific">Piptocephalis cylindrospora</name>
    <dbReference type="NCBI Taxonomy" id="1907219"/>
    <lineage>
        <taxon>Eukaryota</taxon>
        <taxon>Fungi</taxon>
        <taxon>Fungi incertae sedis</taxon>
        <taxon>Zoopagomycota</taxon>
        <taxon>Zoopagomycotina</taxon>
        <taxon>Zoopagomycetes</taxon>
        <taxon>Zoopagales</taxon>
        <taxon>Piptocephalidaceae</taxon>
        <taxon>Piptocephalis</taxon>
    </lineage>
</organism>
<gene>
    <name evidence="3" type="ORF">BJ684DRAFT_18890</name>
</gene>
<evidence type="ECO:0000313" key="3">
    <source>
        <dbReference type="EMBL" id="RKP14722.1"/>
    </source>
</evidence>
<dbReference type="AlphaFoldDB" id="A0A4P9Y7D0"/>
<dbReference type="PANTHER" id="PTHR45856">
    <property type="entry name" value="ALPHA/BETA-HYDROLASES SUPERFAMILY PROTEIN"/>
    <property type="match status" value="1"/>
</dbReference>
<dbReference type="GO" id="GO:0006629">
    <property type="term" value="P:lipid metabolic process"/>
    <property type="evidence" value="ECO:0007669"/>
    <property type="project" value="InterPro"/>
</dbReference>
<reference evidence="4" key="1">
    <citation type="journal article" date="2018" name="Nat. Microbiol.">
        <title>Leveraging single-cell genomics to expand the fungal tree of life.</title>
        <authorList>
            <person name="Ahrendt S.R."/>
            <person name="Quandt C.A."/>
            <person name="Ciobanu D."/>
            <person name="Clum A."/>
            <person name="Salamov A."/>
            <person name="Andreopoulos B."/>
            <person name="Cheng J.F."/>
            <person name="Woyke T."/>
            <person name="Pelin A."/>
            <person name="Henrissat B."/>
            <person name="Reynolds N.K."/>
            <person name="Benny G.L."/>
            <person name="Smith M.E."/>
            <person name="James T.Y."/>
            <person name="Grigoriev I.V."/>
        </authorList>
    </citation>
    <scope>NUCLEOTIDE SEQUENCE [LARGE SCALE GENOMIC DNA]</scope>
</reference>